<dbReference type="PANTHER" id="PTHR30383">
    <property type="entry name" value="THIOESTERASE 1/PROTEASE 1/LYSOPHOSPHOLIPASE L1"/>
    <property type="match status" value="1"/>
</dbReference>
<dbReference type="Gene3D" id="3.40.50.1110">
    <property type="entry name" value="SGNH hydrolase"/>
    <property type="match status" value="1"/>
</dbReference>
<dbReference type="EMBL" id="JAARPY010000006">
    <property type="protein sequence ID" value="MBC1398615.1"/>
    <property type="molecule type" value="Genomic_DNA"/>
</dbReference>
<keyword evidence="2" id="KW-0378">Hydrolase</keyword>
<evidence type="ECO:0000259" key="1">
    <source>
        <dbReference type="Pfam" id="PF13472"/>
    </source>
</evidence>
<protein>
    <submittedName>
        <fullName evidence="2">SGNH/GDSL hydrolase family protein</fullName>
    </submittedName>
</protein>
<dbReference type="SUPFAM" id="SSF52266">
    <property type="entry name" value="SGNH hydrolase"/>
    <property type="match status" value="1"/>
</dbReference>
<dbReference type="Pfam" id="PF13472">
    <property type="entry name" value="Lipase_GDSL_2"/>
    <property type="match status" value="1"/>
</dbReference>
<dbReference type="RefSeq" id="WP_007547361.1">
    <property type="nucleotide sequence ID" value="NZ_JAARPY010000006.1"/>
</dbReference>
<dbReference type="AlphaFoldDB" id="A0A841YE52"/>
<dbReference type="InterPro" id="IPR051532">
    <property type="entry name" value="Ester_Hydrolysis_Enzymes"/>
</dbReference>
<dbReference type="InterPro" id="IPR013830">
    <property type="entry name" value="SGNH_hydro"/>
</dbReference>
<dbReference type="GO" id="GO:0016787">
    <property type="term" value="F:hydrolase activity"/>
    <property type="evidence" value="ECO:0007669"/>
    <property type="project" value="UniProtKB-KW"/>
</dbReference>
<evidence type="ECO:0000313" key="2">
    <source>
        <dbReference type="EMBL" id="MBC1398615.1"/>
    </source>
</evidence>
<evidence type="ECO:0000313" key="3">
    <source>
        <dbReference type="Proteomes" id="UP000571128"/>
    </source>
</evidence>
<dbReference type="Proteomes" id="UP000571128">
    <property type="component" value="Unassembled WGS sequence"/>
</dbReference>
<feature type="domain" description="SGNH hydrolase-type esterase" evidence="1">
    <location>
        <begin position="194"/>
        <end position="381"/>
    </location>
</feature>
<dbReference type="InterPro" id="IPR036514">
    <property type="entry name" value="SGNH_hydro_sf"/>
</dbReference>
<organism evidence="2 3">
    <name type="scientific">Listeria fleischmannii</name>
    <dbReference type="NCBI Taxonomy" id="1069827"/>
    <lineage>
        <taxon>Bacteria</taxon>
        <taxon>Bacillati</taxon>
        <taxon>Bacillota</taxon>
        <taxon>Bacilli</taxon>
        <taxon>Bacillales</taxon>
        <taxon>Listeriaceae</taxon>
        <taxon>Listeria</taxon>
    </lineage>
</organism>
<sequence>MVDHLNRQDNAIQGSEFRNKMNENWSIIESYLGIGMPSPAEVVSTLFPLSPETLEGAQLENYFNKERIEKDKSIANLTGELVTAVGANVSAFIRIKDIDILGCNYSYSTAGCFYDANFRYVTFARFAASGTSGWYTLTPPETAVYIRVVVNSAHLDSYMLRASAEKPAQYYPYQVSIPWLQADKVLSGKKIITFGDSITWQDGQTIDNVTLQGYQSYMRQAGAIVTNEGVGNMSFAQSSKAGAEELYLYKKIVLDKYDLTGTDIVTVACGTNDVAFNVVAGEIGTITSTEFDTTTSFGALRAILEYIRLNFPTVDIYLMTPLQNKTRDMIKHQEMADGMMTIGGFYGAPVFDLFRRSGIGKYTFDTYTRDGLHPNNAGYALYGPRIVRMLEAE</sequence>
<name>A0A841YE52_9LIST</name>
<dbReference type="CDD" id="cd00229">
    <property type="entry name" value="SGNH_hydrolase"/>
    <property type="match status" value="1"/>
</dbReference>
<reference evidence="2 3" key="1">
    <citation type="submission" date="2020-03" db="EMBL/GenBank/DDBJ databases">
        <title>Soil Listeria distribution.</title>
        <authorList>
            <person name="Liao J."/>
            <person name="Wiedmann M."/>
        </authorList>
    </citation>
    <scope>NUCLEOTIDE SEQUENCE [LARGE SCALE GENOMIC DNA]</scope>
    <source>
        <strain evidence="2 3">FSL L7-1645</strain>
    </source>
</reference>
<gene>
    <name evidence="2" type="ORF">HB844_07005</name>
</gene>
<proteinExistence type="predicted"/>
<accession>A0A841YE52</accession>
<comment type="caution">
    <text evidence="2">The sequence shown here is derived from an EMBL/GenBank/DDBJ whole genome shotgun (WGS) entry which is preliminary data.</text>
</comment>